<gene>
    <name evidence="2" type="ORF">H3Z82_02040</name>
</gene>
<reference evidence="2 3" key="1">
    <citation type="submission" date="2020-07" db="EMBL/GenBank/DDBJ databases">
        <title>Bacterium isolated from marine sediment.</title>
        <authorList>
            <person name="Shang D."/>
        </authorList>
    </citation>
    <scope>NUCLEOTIDE SEQUENCE [LARGE SCALE GENOMIC DNA]</scope>
    <source>
        <strain evidence="2 3">F6074</strain>
    </source>
</reference>
<sequence length="263" mass="31250">MEEKFGKWVSEKENKAVGTVYSYTNALKKISEHYSQFTGKSTYIFDIDNVTEISQLIDLYDFNGKYSDYGNIGNRTYINGLKTYKRFLLNEPKIRGASEQKTSKNTYQSKKSSHYLLDYFDSELKEEAHDMRHCYELFYCLERSIRDLVKSVMSDAHGQNWWKKVEYRVRENVKNHLDYELDTTHTKRSDNEIDYTTFGDLRKIINSNWTIFESKFQRNLNSVNEVMIDLNRIRVSIAHCTPLAQKEVNRLEIRIDDWFGLLK</sequence>
<dbReference type="EMBL" id="JACGLT010000001">
    <property type="protein sequence ID" value="MBA6151504.1"/>
    <property type="molecule type" value="Genomic_DNA"/>
</dbReference>
<organism evidence="2 3">
    <name type="scientific">Gelidibacter maritimus</name>
    <dbReference type="NCBI Taxonomy" id="2761487"/>
    <lineage>
        <taxon>Bacteria</taxon>
        <taxon>Pseudomonadati</taxon>
        <taxon>Bacteroidota</taxon>
        <taxon>Flavobacteriia</taxon>
        <taxon>Flavobacteriales</taxon>
        <taxon>Flavobacteriaceae</taxon>
        <taxon>Gelidibacter</taxon>
    </lineage>
</organism>
<keyword evidence="3" id="KW-1185">Reference proteome</keyword>
<evidence type="ECO:0000259" key="1">
    <source>
        <dbReference type="Pfam" id="PF18731"/>
    </source>
</evidence>
<evidence type="ECO:0000313" key="2">
    <source>
        <dbReference type="EMBL" id="MBA6151504.1"/>
    </source>
</evidence>
<name>A0A7W2M2F7_9FLAO</name>
<accession>A0A7W2M2F7</accession>
<proteinExistence type="predicted"/>
<dbReference type="InterPro" id="IPR041650">
    <property type="entry name" value="HEPN_Swt1"/>
</dbReference>
<comment type="caution">
    <text evidence="2">The sequence shown here is derived from an EMBL/GenBank/DDBJ whole genome shotgun (WGS) entry which is preliminary data.</text>
</comment>
<dbReference type="Proteomes" id="UP000541857">
    <property type="component" value="Unassembled WGS sequence"/>
</dbReference>
<dbReference type="AlphaFoldDB" id="A0A7W2M2F7"/>
<dbReference type="Pfam" id="PF18731">
    <property type="entry name" value="HEPN_Swt1"/>
    <property type="match status" value="1"/>
</dbReference>
<feature type="domain" description="Swt1-like HEPN" evidence="1">
    <location>
        <begin position="137"/>
        <end position="259"/>
    </location>
</feature>
<protein>
    <recommendedName>
        <fullName evidence="1">Swt1-like HEPN domain-containing protein</fullName>
    </recommendedName>
</protein>
<evidence type="ECO:0000313" key="3">
    <source>
        <dbReference type="Proteomes" id="UP000541857"/>
    </source>
</evidence>
<dbReference type="RefSeq" id="WP_182202209.1">
    <property type="nucleotide sequence ID" value="NZ_JACGLT010000001.1"/>
</dbReference>